<dbReference type="EMBL" id="FN543104">
    <property type="protein sequence ID" value="CBA28251.1"/>
    <property type="molecule type" value="Genomic_DNA"/>
</dbReference>
<organism evidence="1">
    <name type="scientific">Curvibacter symbiont subsp. Hydra magnipapillata</name>
    <dbReference type="NCBI Taxonomy" id="667019"/>
    <lineage>
        <taxon>Bacteria</taxon>
        <taxon>Pseudomonadati</taxon>
        <taxon>Pseudomonadota</taxon>
        <taxon>Betaproteobacteria</taxon>
        <taxon>Burkholderiales</taxon>
        <taxon>Comamonadaceae</taxon>
        <taxon>Curvibacter</taxon>
    </lineage>
</organism>
<gene>
    <name evidence="1" type="ORF">Csp_A06330</name>
</gene>
<proteinExistence type="predicted"/>
<sequence length="143" mass="16746">MTSPFILFLDFDGVLHPDPPTGEASFFCRAFLLQEWLEAHPHVDVVISSTWRLKRSHPELQALFPQWGDRIVGVTPDVPQESYQRQHECETWMRDHSDPWIPWLALDDRSWNFRPFEKRLVLTDRKIGLTETDLVCLTKAMGT</sequence>
<accession>C9Y932</accession>
<name>C9Y932_CURXX</name>
<reference evidence="1" key="1">
    <citation type="journal article" date="2010" name="Nature">
        <title>The dynamic genome of Hydra.</title>
        <authorList>
            <person name="Chapman J.A."/>
            <person name="Kirkness E.F."/>
            <person name="Simakov O."/>
            <person name="Hampson S.E."/>
            <person name="Mitros T."/>
            <person name="Weinmaier T."/>
            <person name="Rattei T."/>
            <person name="Balasubramanian P.G."/>
            <person name="Borman J."/>
            <person name="Busam D."/>
            <person name="Disbennett K."/>
            <person name="Pfannkoch C."/>
            <person name="Sumin N."/>
            <person name="Sutton G."/>
            <person name="Viswanathan L."/>
            <person name="Walenz B."/>
            <person name="Goodstein D.M."/>
            <person name="Hellsten U."/>
            <person name="Kawashima T."/>
            <person name="Prochnik S.E."/>
            <person name="Putnam N.H."/>
            <person name="Shu S."/>
            <person name="Blumberg B."/>
            <person name="Dana C.E."/>
            <person name="Gee L."/>
            <person name="Kibler D.F."/>
            <person name="Law L."/>
            <person name="Lindgens D."/>
            <person name="Martinez D.E."/>
            <person name="Peng J."/>
            <person name="Wigge P.A."/>
            <person name="Bertulat B."/>
            <person name="Guder C."/>
            <person name="Nakamura Y."/>
            <person name="Ozbek S."/>
            <person name="Watanabe H."/>
            <person name="Khalturin K."/>
            <person name="Hemmrich G."/>
            <person name="Franke A."/>
            <person name="Augustin R."/>
            <person name="Fraune S."/>
            <person name="Hayakawa E."/>
            <person name="Hayakawa S."/>
            <person name="Hirose M."/>
            <person name="Hwang J."/>
            <person name="Ikeo K."/>
            <person name="Nishimiya-Fujisawa C."/>
            <person name="Ogura A."/>
            <person name="Takahashi T."/>
            <person name="Steinmetz P.R."/>
            <person name="Zhang X."/>
            <person name="Aufschnaiter R."/>
            <person name="Eder M.K."/>
            <person name="Gorny A.K."/>
            <person name="Salvenmoser W."/>
            <person name="Heimberg A.M."/>
            <person name="Wheeler B.M."/>
            <person name="Peterson K.J."/>
            <person name="Boettger A."/>
            <person name="Tischler P."/>
            <person name="Wolf A."/>
            <person name="Gojobori T."/>
            <person name="Remington K.A."/>
            <person name="Strausberg R.L."/>
            <person name="Venter J."/>
            <person name="Technau U."/>
            <person name="Hobmayer B."/>
            <person name="Bosch T.C."/>
            <person name="Holstein T.W."/>
            <person name="Fujisawa T."/>
            <person name="Bode H.R."/>
            <person name="David C.N."/>
            <person name="Rokhsar D.S."/>
            <person name="Steele R.E."/>
        </authorList>
    </citation>
    <scope>NUCLEOTIDE SEQUENCE</scope>
</reference>
<evidence type="ECO:0000313" key="1">
    <source>
        <dbReference type="EMBL" id="CBA28251.1"/>
    </source>
</evidence>
<dbReference type="Pfam" id="PF18143">
    <property type="entry name" value="HAD_SAK_2"/>
    <property type="match status" value="1"/>
</dbReference>
<dbReference type="AlphaFoldDB" id="C9Y932"/>
<protein>
    <submittedName>
        <fullName evidence="1">Uncharacterized protein</fullName>
    </submittedName>
</protein>